<dbReference type="RefSeq" id="WP_240713372.1">
    <property type="nucleotide sequence ID" value="NZ_JAKVTV010000002.1"/>
</dbReference>
<reference evidence="2" key="1">
    <citation type="submission" date="2022-03" db="EMBL/GenBank/DDBJ databases">
        <title>Gramella crocea sp. nov., isolated from activated sludge of a seafood processing plant.</title>
        <authorList>
            <person name="Zhang X."/>
        </authorList>
    </citation>
    <scope>NUCLEOTIDE SEQUENCE</scope>
    <source>
        <strain evidence="2">YJ019</strain>
    </source>
</reference>
<protein>
    <submittedName>
        <fullName evidence="2">Uncharacterized protein</fullName>
    </submittedName>
</protein>
<proteinExistence type="predicted"/>
<feature type="chain" id="PRO_5040859570" evidence="1">
    <location>
        <begin position="23"/>
        <end position="168"/>
    </location>
</feature>
<accession>A0A9X1V5W1</accession>
<comment type="caution">
    <text evidence="2">The sequence shown here is derived from an EMBL/GenBank/DDBJ whole genome shotgun (WGS) entry which is preliminary data.</text>
</comment>
<dbReference type="Proteomes" id="UP001139226">
    <property type="component" value="Unassembled WGS sequence"/>
</dbReference>
<name>A0A9X1V5W1_9FLAO</name>
<evidence type="ECO:0000313" key="2">
    <source>
        <dbReference type="EMBL" id="MCH4823208.1"/>
    </source>
</evidence>
<keyword evidence="3" id="KW-1185">Reference proteome</keyword>
<evidence type="ECO:0000313" key="3">
    <source>
        <dbReference type="Proteomes" id="UP001139226"/>
    </source>
</evidence>
<sequence>MKILYLPYLIAFSLLYPTATSAQEWDSAVDHINETRTNINQLYYRVPSNEEAEHVDSIFIKKNKDYEKVVIQLYNTTVELNDPVEYITAVELPVVNLVEVSNFNGELKLGFSRDCNSRKEAELDYLEIYVDSEKDSYLLNAAFKHLKYTTEKYHKLQHDASVCGFRKK</sequence>
<feature type="signal peptide" evidence="1">
    <location>
        <begin position="1"/>
        <end position="22"/>
    </location>
</feature>
<dbReference type="EMBL" id="JAKVTV010000002">
    <property type="protein sequence ID" value="MCH4823208.1"/>
    <property type="molecule type" value="Genomic_DNA"/>
</dbReference>
<dbReference type="AlphaFoldDB" id="A0A9X1V5W1"/>
<keyword evidence="1" id="KW-0732">Signal</keyword>
<organism evidence="2 3">
    <name type="scientific">Christiangramia lutea</name>
    <dbReference type="NCBI Taxonomy" id="1607951"/>
    <lineage>
        <taxon>Bacteria</taxon>
        <taxon>Pseudomonadati</taxon>
        <taxon>Bacteroidota</taxon>
        <taxon>Flavobacteriia</taxon>
        <taxon>Flavobacteriales</taxon>
        <taxon>Flavobacteriaceae</taxon>
        <taxon>Christiangramia</taxon>
    </lineage>
</organism>
<gene>
    <name evidence="2" type="ORF">ML462_08475</name>
</gene>
<evidence type="ECO:0000256" key="1">
    <source>
        <dbReference type="SAM" id="SignalP"/>
    </source>
</evidence>